<accession>A0A2N3XTT4</accession>
<proteinExistence type="predicted"/>
<dbReference type="AlphaFoldDB" id="A0A2N3XTT4"/>
<dbReference type="EMBL" id="PJNB01000001">
    <property type="protein sequence ID" value="PKW14104.1"/>
    <property type="molecule type" value="Genomic_DNA"/>
</dbReference>
<dbReference type="RefSeq" id="WP_010308984.1">
    <property type="nucleotide sequence ID" value="NZ_CP061007.1"/>
</dbReference>
<evidence type="ECO:0000313" key="2">
    <source>
        <dbReference type="Proteomes" id="UP000233786"/>
    </source>
</evidence>
<sequence>MERDPVNSLLPELAEWAENQEQPVHGNSHDAEILLRLLYEHAGLADLAELRPADLDELLLELFPVQVAVEPGEDLAEVIATLHDLLSFAGDTGRMTAEQLDGLRRKVDEIAPRFAETAMDPENWGGARVLEQALMAEGVDPTDEAAVARWVGEAAESLGEAQPYDLREELGLPDRLPPLRLPSDEELAAAARQSPLLDRARRLALRTVACPIKAGELRVGDTVDVAEELGFPVPDAVEGMADIPELAKLWEWAAELEFIGPGTEVVEFGPTFEDWPDGDDEAVLDVWADALGLLLEEIFQDECSELDLDDVAFYAMVSLFLARSEGASVAELRDVIREIAVDESTSDGAWGSWVQRCGDPAERLLATLVDLGAAQVDEGVARLTPLGQYTFGGALTDGGVEVPLLPPVEEMGAFDLVDFAKGATDEELAAETEAWFAVRGPVAATDDLLTAAAEGEAEDRMIAVSIAAPLAETATQRWQQALDEPMLRPYAKVMLHQLDPSGELESTVTDAARLLTDMLAAALDSVDIDELPELLAEMVPAGQEPTIFEEMWRLDHPAVRDVLMLIGDQHPDKKIAKAARKTSFKIPPAE</sequence>
<comment type="caution">
    <text evidence="1">The sequence shown here is derived from an EMBL/GenBank/DDBJ whole genome shotgun (WGS) entry which is preliminary data.</text>
</comment>
<gene>
    <name evidence="1" type="ORF">A8926_1689</name>
</gene>
<dbReference type="STRING" id="994479.GCA_000194155_04399"/>
<reference evidence="1" key="1">
    <citation type="submission" date="2017-12" db="EMBL/GenBank/DDBJ databases">
        <title>Sequencing the genomes of 1000 Actinobacteria strains.</title>
        <authorList>
            <person name="Klenk H.-P."/>
        </authorList>
    </citation>
    <scope>NUCLEOTIDE SEQUENCE [LARGE SCALE GENOMIC DNA]</scope>
    <source>
        <strain evidence="1">DSM 44228</strain>
    </source>
</reference>
<dbReference type="Proteomes" id="UP000233786">
    <property type="component" value="Unassembled WGS sequence"/>
</dbReference>
<organism evidence="1 2">
    <name type="scientific">Saccharopolyspora spinosa</name>
    <dbReference type="NCBI Taxonomy" id="60894"/>
    <lineage>
        <taxon>Bacteria</taxon>
        <taxon>Bacillati</taxon>
        <taxon>Actinomycetota</taxon>
        <taxon>Actinomycetes</taxon>
        <taxon>Pseudonocardiales</taxon>
        <taxon>Pseudonocardiaceae</taxon>
        <taxon>Saccharopolyspora</taxon>
    </lineage>
</organism>
<keyword evidence="2" id="KW-1185">Reference proteome</keyword>
<protein>
    <submittedName>
        <fullName evidence="1">Uncharacterized protein</fullName>
    </submittedName>
</protein>
<evidence type="ECO:0000313" key="1">
    <source>
        <dbReference type="EMBL" id="PKW14104.1"/>
    </source>
</evidence>
<name>A0A2N3XTT4_SACSN</name>